<organism evidence="3 4">
    <name type="scientific">Actinospica durhamensis</name>
    <dbReference type="NCBI Taxonomy" id="1508375"/>
    <lineage>
        <taxon>Bacteria</taxon>
        <taxon>Bacillati</taxon>
        <taxon>Actinomycetota</taxon>
        <taxon>Actinomycetes</taxon>
        <taxon>Catenulisporales</taxon>
        <taxon>Actinospicaceae</taxon>
        <taxon>Actinospica</taxon>
    </lineage>
</organism>
<keyword evidence="2" id="KW-0812">Transmembrane</keyword>
<evidence type="ECO:0000256" key="1">
    <source>
        <dbReference type="SAM" id="MobiDB-lite"/>
    </source>
</evidence>
<feature type="transmembrane region" description="Helical" evidence="2">
    <location>
        <begin position="410"/>
        <end position="429"/>
    </location>
</feature>
<gene>
    <name evidence="3" type="ORF">KDL01_11755</name>
</gene>
<feature type="compositionally biased region" description="Low complexity" evidence="1">
    <location>
        <begin position="1"/>
        <end position="16"/>
    </location>
</feature>
<feature type="transmembrane region" description="Helical" evidence="2">
    <location>
        <begin position="371"/>
        <end position="390"/>
    </location>
</feature>
<feature type="transmembrane region" description="Helical" evidence="2">
    <location>
        <begin position="57"/>
        <end position="73"/>
    </location>
</feature>
<evidence type="ECO:0000313" key="3">
    <source>
        <dbReference type="EMBL" id="MBR7833944.1"/>
    </source>
</evidence>
<keyword evidence="4" id="KW-1185">Reference proteome</keyword>
<feature type="transmembrane region" description="Helical" evidence="2">
    <location>
        <begin position="500"/>
        <end position="523"/>
    </location>
</feature>
<name>A0A941EU62_9ACTN</name>
<protein>
    <submittedName>
        <fullName evidence="3">Uncharacterized protein</fullName>
    </submittedName>
</protein>
<sequence>MGSQALGSAEQAEAAAPHTEPARGPARRRPPLPVVLGLFAGAWALPLLTQLTGTDPLLVLVVVFGTGGLLRVGSTVLDRLMATLVLVISLTMAAGLVYSLWPWGLQPVAVGGTGLTLLVAAYLWLGAEAPWRTWPRRVLGSDLALLGAFVAATCIAYGPSWGTDAGTRVAYAGITGDRLRHFNLFDTIHRVGGYTFLKQGASKNMVDPGMLATYPPGQHFIYALADIFLRSNVNPGNSAAELQRYNIWVSLGYGFFVLCVAWSARWVAGPSLAGWRRMFLVTAIGGWLSVATFTSAVWCTWDPQVLGMALLAVLAAFCFRPPRGPRTHIVLVAALCVAIFLTYELFAPFAAILVVVTGFVYRKRVLPHWKLLVGVAVVGIPAALSEYVAAIRGGLQAGTEAQSIGFTIPFSRLALGVMILAVVIGFATSRARRRPTAWAGLLTVVLSGVAIIAFRVYQEETIKTTSYYYPKAEQAWAVLMLVASGTAGHLLRRPRLPRRGLYGIGVGLVAAVLAVAVTGSYWYGPAKVAKPHTTASNPGTTWQLGASTTWASYWLSGQHSPAYIAASQNLLRWDMLGDGVPTLVIAYSSQANNVNLSLLLSTLNHDAGQLQAQLAAMSNTDGLTTVGTGGQDWTPVLLNNLAQLEVSIAQTPVPLRVIVPTTPLRDKLTAWAQTNPGKISSVVYEPGINAPLDSAAAN</sequence>
<reference evidence="3" key="1">
    <citation type="submission" date="2021-04" db="EMBL/GenBank/DDBJ databases">
        <title>Genome based classification of Actinospica acidithermotolerans sp. nov., an actinobacterium isolated from an Indonesian hot spring.</title>
        <authorList>
            <person name="Kusuma A.B."/>
            <person name="Putra K.E."/>
            <person name="Nafisah S."/>
            <person name="Loh J."/>
            <person name="Nouioui I."/>
            <person name="Goodfellow M."/>
        </authorList>
    </citation>
    <scope>NUCLEOTIDE SEQUENCE</scope>
    <source>
        <strain evidence="3">CSCA 57</strain>
    </source>
</reference>
<keyword evidence="2" id="KW-0472">Membrane</keyword>
<feature type="transmembrane region" description="Helical" evidence="2">
    <location>
        <begin position="139"/>
        <end position="158"/>
    </location>
</feature>
<feature type="transmembrane region" description="Helical" evidence="2">
    <location>
        <begin position="329"/>
        <end position="359"/>
    </location>
</feature>
<dbReference type="EMBL" id="JAGSOG010000044">
    <property type="protein sequence ID" value="MBR7833944.1"/>
    <property type="molecule type" value="Genomic_DNA"/>
</dbReference>
<evidence type="ECO:0000256" key="2">
    <source>
        <dbReference type="SAM" id="Phobius"/>
    </source>
</evidence>
<keyword evidence="2" id="KW-1133">Transmembrane helix</keyword>
<proteinExistence type="predicted"/>
<accession>A0A941EU62</accession>
<feature type="transmembrane region" description="Helical" evidence="2">
    <location>
        <begin position="474"/>
        <end position="491"/>
    </location>
</feature>
<feature type="transmembrane region" description="Helical" evidence="2">
    <location>
        <begin position="32"/>
        <end position="51"/>
    </location>
</feature>
<feature type="transmembrane region" description="Helical" evidence="2">
    <location>
        <begin position="107"/>
        <end position="127"/>
    </location>
</feature>
<feature type="region of interest" description="Disordered" evidence="1">
    <location>
        <begin position="1"/>
        <end position="28"/>
    </location>
</feature>
<feature type="transmembrane region" description="Helical" evidence="2">
    <location>
        <begin position="80"/>
        <end position="101"/>
    </location>
</feature>
<dbReference type="Proteomes" id="UP000675781">
    <property type="component" value="Unassembled WGS sequence"/>
</dbReference>
<feature type="transmembrane region" description="Helical" evidence="2">
    <location>
        <begin position="245"/>
        <end position="267"/>
    </location>
</feature>
<comment type="caution">
    <text evidence="3">The sequence shown here is derived from an EMBL/GenBank/DDBJ whole genome shotgun (WGS) entry which is preliminary data.</text>
</comment>
<feature type="transmembrane region" description="Helical" evidence="2">
    <location>
        <begin position="279"/>
        <end position="298"/>
    </location>
</feature>
<dbReference type="RefSeq" id="WP_212528466.1">
    <property type="nucleotide sequence ID" value="NZ_JAGSOG010000044.1"/>
</dbReference>
<feature type="transmembrane region" description="Helical" evidence="2">
    <location>
        <begin position="436"/>
        <end position="454"/>
    </location>
</feature>
<dbReference type="AlphaFoldDB" id="A0A941EU62"/>
<evidence type="ECO:0000313" key="4">
    <source>
        <dbReference type="Proteomes" id="UP000675781"/>
    </source>
</evidence>